<organism evidence="3 4">
    <name type="scientific">Xylanibacter caecicola</name>
    <dbReference type="NCBI Taxonomy" id="2736294"/>
    <lineage>
        <taxon>Bacteria</taxon>
        <taxon>Pseudomonadati</taxon>
        <taxon>Bacteroidota</taxon>
        <taxon>Bacteroidia</taxon>
        <taxon>Bacteroidales</taxon>
        <taxon>Prevotellaceae</taxon>
        <taxon>Xylanibacter</taxon>
    </lineage>
</organism>
<keyword evidence="2" id="KW-0802">TPR repeat</keyword>
<accession>A0ABX2B295</accession>
<dbReference type="InterPro" id="IPR011990">
    <property type="entry name" value="TPR-like_helical_dom_sf"/>
</dbReference>
<dbReference type="Gene3D" id="1.25.40.10">
    <property type="entry name" value="Tetratricopeptide repeat domain"/>
    <property type="match status" value="2"/>
</dbReference>
<dbReference type="Pfam" id="PF13174">
    <property type="entry name" value="TPR_6"/>
    <property type="match status" value="1"/>
</dbReference>
<protein>
    <submittedName>
        <fullName evidence="3">Tetratricopeptide repeat protein</fullName>
    </submittedName>
</protein>
<reference evidence="3 4" key="1">
    <citation type="submission" date="2020-05" db="EMBL/GenBank/DDBJ databases">
        <title>Distinct polysaccharide utilization as determinants for interspecies competition between intestinal Prevotella spp.</title>
        <authorList>
            <person name="Galvez E.J.C."/>
            <person name="Iljazovic A."/>
            <person name="Strowig T."/>
        </authorList>
    </citation>
    <scope>NUCLEOTIDE SEQUENCE [LARGE SCALE GENOMIC DNA]</scope>
    <source>
        <strain evidence="3 4">PCHR</strain>
    </source>
</reference>
<dbReference type="Proteomes" id="UP000820977">
    <property type="component" value="Unassembled WGS sequence"/>
</dbReference>
<dbReference type="SMART" id="SM00028">
    <property type="entry name" value="TPR"/>
    <property type="match status" value="4"/>
</dbReference>
<evidence type="ECO:0000256" key="2">
    <source>
        <dbReference type="ARBA" id="ARBA00022803"/>
    </source>
</evidence>
<evidence type="ECO:0000313" key="3">
    <source>
        <dbReference type="EMBL" id="NPE25634.1"/>
    </source>
</evidence>
<gene>
    <name evidence="3" type="ORF">HPS54_08935</name>
</gene>
<evidence type="ECO:0000313" key="4">
    <source>
        <dbReference type="Proteomes" id="UP000820977"/>
    </source>
</evidence>
<keyword evidence="4" id="KW-1185">Reference proteome</keyword>
<dbReference type="EMBL" id="JABKKJ010000014">
    <property type="protein sequence ID" value="NPE25634.1"/>
    <property type="molecule type" value="Genomic_DNA"/>
</dbReference>
<evidence type="ECO:0000256" key="1">
    <source>
        <dbReference type="ARBA" id="ARBA00022737"/>
    </source>
</evidence>
<keyword evidence="1" id="KW-0677">Repeat</keyword>
<dbReference type="PROSITE" id="PS51257">
    <property type="entry name" value="PROKAR_LIPOPROTEIN"/>
    <property type="match status" value="1"/>
</dbReference>
<dbReference type="PANTHER" id="PTHR44858">
    <property type="entry name" value="TETRATRICOPEPTIDE REPEAT PROTEIN 6"/>
    <property type="match status" value="1"/>
</dbReference>
<dbReference type="SUPFAM" id="SSF48452">
    <property type="entry name" value="TPR-like"/>
    <property type="match status" value="1"/>
</dbReference>
<name>A0ABX2B295_9BACT</name>
<dbReference type="PANTHER" id="PTHR44858:SF1">
    <property type="entry name" value="UDP-N-ACETYLGLUCOSAMINE--PEPTIDE N-ACETYLGLUCOSAMINYLTRANSFERASE SPINDLY-RELATED"/>
    <property type="match status" value="1"/>
</dbReference>
<comment type="caution">
    <text evidence="3">The sequence shown here is derived from an EMBL/GenBank/DDBJ whole genome shotgun (WGS) entry which is preliminary data.</text>
</comment>
<dbReference type="InterPro" id="IPR050498">
    <property type="entry name" value="Ycf3"/>
</dbReference>
<dbReference type="RefSeq" id="WP_172345096.1">
    <property type="nucleotide sequence ID" value="NZ_CASYYZ010000071.1"/>
</dbReference>
<sequence length="225" mass="26015">MLRCKVLVGLLLSVALGCKSQDNRQLRDSIKVINELISAHPDSVSLRLKKASYNLRLGQWEYAKSEYDYIIERYPQSLTALFYRAYANERLGRNAFARADYEAVLAASPDNFEAQLGLTLVNQKDKRYTEAFDMINRMIHQYPDSAIVYAIRAGMEKERNMLSLAEYDYSEAIKRDPSNTDYILNRADIRIMTGKKEDARRDLDMLVKCGIPRASLVEFYKKCRK</sequence>
<dbReference type="InterPro" id="IPR019734">
    <property type="entry name" value="TPR_rpt"/>
</dbReference>
<dbReference type="Pfam" id="PF13432">
    <property type="entry name" value="TPR_16"/>
    <property type="match status" value="1"/>
</dbReference>
<proteinExistence type="predicted"/>